<reference evidence="7 8" key="1">
    <citation type="journal article" date="2008" name="Nature">
        <title>The genome of Laccaria bicolor provides insights into mycorrhizal symbiosis.</title>
        <authorList>
            <person name="Martin F."/>
            <person name="Aerts A."/>
            <person name="Ahren D."/>
            <person name="Brun A."/>
            <person name="Danchin E.G.J."/>
            <person name="Duchaussoy F."/>
            <person name="Gibon J."/>
            <person name="Kohler A."/>
            <person name="Lindquist E."/>
            <person name="Pereda V."/>
            <person name="Salamov A."/>
            <person name="Shapiro H.J."/>
            <person name="Wuyts J."/>
            <person name="Blaudez D."/>
            <person name="Buee M."/>
            <person name="Brokstein P."/>
            <person name="Canbaeck B."/>
            <person name="Cohen D."/>
            <person name="Courty P.E."/>
            <person name="Coutinho P.M."/>
            <person name="Delaruelle C."/>
            <person name="Detter J.C."/>
            <person name="Deveau A."/>
            <person name="DiFazio S."/>
            <person name="Duplessis S."/>
            <person name="Fraissinet-Tachet L."/>
            <person name="Lucic E."/>
            <person name="Frey-Klett P."/>
            <person name="Fourrey C."/>
            <person name="Feussner I."/>
            <person name="Gay G."/>
            <person name="Grimwood J."/>
            <person name="Hoegger P.J."/>
            <person name="Jain P."/>
            <person name="Kilaru S."/>
            <person name="Labbe J."/>
            <person name="Lin Y.C."/>
            <person name="Legue V."/>
            <person name="Le Tacon F."/>
            <person name="Marmeisse R."/>
            <person name="Melayah D."/>
            <person name="Montanini B."/>
            <person name="Muratet M."/>
            <person name="Nehls U."/>
            <person name="Niculita-Hirzel H."/>
            <person name="Oudot-Le Secq M.P."/>
            <person name="Peter M."/>
            <person name="Quesneville H."/>
            <person name="Rajashekar B."/>
            <person name="Reich M."/>
            <person name="Rouhier N."/>
            <person name="Schmutz J."/>
            <person name="Yin T."/>
            <person name="Chalot M."/>
            <person name="Henrissat B."/>
            <person name="Kuees U."/>
            <person name="Lucas S."/>
            <person name="Van de Peer Y."/>
            <person name="Podila G.K."/>
            <person name="Polle A."/>
            <person name="Pukkila P.J."/>
            <person name="Richardson P.M."/>
            <person name="Rouze P."/>
            <person name="Sanders I.R."/>
            <person name="Stajich J.E."/>
            <person name="Tunlid A."/>
            <person name="Tuskan G."/>
            <person name="Grigoriev I.V."/>
        </authorList>
    </citation>
    <scope>NUCLEOTIDE SEQUENCE [LARGE SCALE GENOMIC DNA]</scope>
    <source>
        <strain evidence="8">S238N-H82 / ATCC MYA-4686</strain>
    </source>
</reference>
<dbReference type="HOGENOM" id="CLU_067140_0_0_1"/>
<dbReference type="PANTHER" id="PTHR45735">
    <property type="entry name" value="CLEAVAGE STIMULATION FACTOR SUBUNIT 2"/>
    <property type="match status" value="1"/>
</dbReference>
<dbReference type="Pfam" id="PF14327">
    <property type="entry name" value="CSTF2_hinge"/>
    <property type="match status" value="1"/>
</dbReference>
<dbReference type="InterPro" id="IPR026896">
    <property type="entry name" value="CSTF_C"/>
</dbReference>
<dbReference type="OrthoDB" id="272703at2759"/>
<proteinExistence type="predicted"/>
<feature type="region of interest" description="Disordered" evidence="3">
    <location>
        <begin position="77"/>
        <end position="116"/>
    </location>
</feature>
<protein>
    <submittedName>
        <fullName evidence="7">Predicted protein</fullName>
    </submittedName>
</protein>
<keyword evidence="8" id="KW-1185">Reference proteome</keyword>
<dbReference type="Pfam" id="PF14304">
    <property type="entry name" value="CSTF_C"/>
    <property type="match status" value="1"/>
</dbReference>
<organism evidence="8">
    <name type="scientific">Laccaria bicolor (strain S238N-H82 / ATCC MYA-4686)</name>
    <name type="common">Bicoloured deceiver</name>
    <name type="synonym">Laccaria laccata var. bicolor</name>
    <dbReference type="NCBI Taxonomy" id="486041"/>
    <lineage>
        <taxon>Eukaryota</taxon>
        <taxon>Fungi</taxon>
        <taxon>Dikarya</taxon>
        <taxon>Basidiomycota</taxon>
        <taxon>Agaricomycotina</taxon>
        <taxon>Agaricomycetes</taxon>
        <taxon>Agaricomycetidae</taxon>
        <taxon>Agaricales</taxon>
        <taxon>Agaricineae</taxon>
        <taxon>Hydnangiaceae</taxon>
        <taxon>Laccaria</taxon>
    </lineage>
</organism>
<dbReference type="InterPro" id="IPR038192">
    <property type="entry name" value="CSTF_C_sf"/>
</dbReference>
<dbReference type="AlphaFoldDB" id="B0DLV4"/>
<gene>
    <name evidence="7" type="ORF">LACBIDRAFT_304542</name>
</gene>
<dbReference type="RefSeq" id="XP_001884877.1">
    <property type="nucleotide sequence ID" value="XM_001884842.1"/>
</dbReference>
<comment type="subcellular location">
    <subcellularLocation>
        <location evidence="1">Nucleus</location>
    </subcellularLocation>
</comment>
<evidence type="ECO:0000256" key="1">
    <source>
        <dbReference type="ARBA" id="ARBA00004123"/>
    </source>
</evidence>
<keyword evidence="2" id="KW-0539">Nucleus</keyword>
<accession>B0DLV4</accession>
<feature type="domain" description="Transcription termination and cleavage factor C-terminal" evidence="5">
    <location>
        <begin position="186"/>
        <end position="212"/>
    </location>
</feature>
<dbReference type="STRING" id="486041.B0DLV4"/>
<evidence type="ECO:0000259" key="5">
    <source>
        <dbReference type="Pfam" id="PF14304"/>
    </source>
</evidence>
<evidence type="ECO:0000259" key="6">
    <source>
        <dbReference type="Pfam" id="PF14327"/>
    </source>
</evidence>
<evidence type="ECO:0000256" key="2">
    <source>
        <dbReference type="ARBA" id="ARBA00023242"/>
    </source>
</evidence>
<dbReference type="InterPro" id="IPR025742">
    <property type="entry name" value="CSTF2_hinge"/>
</dbReference>
<keyword evidence="4" id="KW-0812">Transmembrane</keyword>
<dbReference type="GeneID" id="6080583"/>
<keyword evidence="4" id="KW-0472">Membrane</keyword>
<dbReference type="InParanoid" id="B0DLV4"/>
<dbReference type="GO" id="GO:0005847">
    <property type="term" value="C:mRNA cleavage and polyadenylation specificity factor complex"/>
    <property type="evidence" value="ECO:0007669"/>
    <property type="project" value="TreeGrafter"/>
</dbReference>
<feature type="transmembrane region" description="Helical" evidence="4">
    <location>
        <begin position="256"/>
        <end position="277"/>
    </location>
</feature>
<sequence>MSNANMATEQLLELLLTLKKTTPTAARGILNSQPAIAYALISLMVSMNAIDVEVFKKTLAEFGSSVAQAAPMGATPVAPLPVPQTPASAIPPHMQQQQPHSRTATPPSAVPPVMPPQQQQSYAYANGQQYYGAPAPQQPYGYQGYPYHQAQAAYPGYPPTYGAPQPPPQAPQTSVLPEALAAIPDDQKALIMRVLSMTPEQINMLPPAERTTYIQIVRGLHSVYQQGRLSNVHQVTTTFHRLATCRHSRQFRMRMYYYILVSLSFLGNNNVFLMRIFRFLPTLPRLEPDQNEYLQPRSALL</sequence>
<dbReference type="Gene3D" id="1.10.20.70">
    <property type="entry name" value="Transcription termination and cleavage factor, C-terminal domain"/>
    <property type="match status" value="1"/>
</dbReference>
<dbReference type="PANTHER" id="PTHR45735:SF2">
    <property type="entry name" value="CLEAVAGE STIMULATION FACTOR SUBUNIT 2"/>
    <property type="match status" value="1"/>
</dbReference>
<dbReference type="KEGG" id="lbc:LACBIDRAFT_304542"/>
<evidence type="ECO:0000256" key="4">
    <source>
        <dbReference type="SAM" id="Phobius"/>
    </source>
</evidence>
<keyword evidence="4" id="KW-1133">Transmembrane helix</keyword>
<evidence type="ECO:0000256" key="3">
    <source>
        <dbReference type="SAM" id="MobiDB-lite"/>
    </source>
</evidence>
<dbReference type="EMBL" id="DS547118">
    <property type="protein sequence ID" value="EDR04358.1"/>
    <property type="molecule type" value="Genomic_DNA"/>
</dbReference>
<evidence type="ECO:0000313" key="8">
    <source>
        <dbReference type="Proteomes" id="UP000001194"/>
    </source>
</evidence>
<feature type="domain" description="Cleavage stimulation factor subunit 2 hinge" evidence="6">
    <location>
        <begin position="5"/>
        <end position="57"/>
    </location>
</feature>
<dbReference type="GO" id="GO:0031124">
    <property type="term" value="P:mRNA 3'-end processing"/>
    <property type="evidence" value="ECO:0007669"/>
    <property type="project" value="InterPro"/>
</dbReference>
<dbReference type="Proteomes" id="UP000001194">
    <property type="component" value="Unassembled WGS sequence"/>
</dbReference>
<name>B0DLV4_LACBS</name>
<evidence type="ECO:0000313" key="7">
    <source>
        <dbReference type="EMBL" id="EDR04358.1"/>
    </source>
</evidence>
<dbReference type="GO" id="GO:0003729">
    <property type="term" value="F:mRNA binding"/>
    <property type="evidence" value="ECO:0007669"/>
    <property type="project" value="TreeGrafter"/>
</dbReference>